<keyword evidence="2" id="KW-0472">Membrane</keyword>
<reference evidence="3 4" key="1">
    <citation type="submission" date="2024-01" db="EMBL/GenBank/DDBJ databases">
        <title>A draft genome for the cacao thread blight pathogen Marasmiellus scandens.</title>
        <authorList>
            <person name="Baruah I.K."/>
            <person name="Leung J."/>
            <person name="Bukari Y."/>
            <person name="Amoako-Attah I."/>
            <person name="Meinhardt L.W."/>
            <person name="Bailey B.A."/>
            <person name="Cohen S.P."/>
        </authorList>
    </citation>
    <scope>NUCLEOTIDE SEQUENCE [LARGE SCALE GENOMIC DNA]</scope>
    <source>
        <strain evidence="3 4">GH-19</strain>
    </source>
</reference>
<feature type="compositionally biased region" description="Polar residues" evidence="1">
    <location>
        <begin position="305"/>
        <end position="315"/>
    </location>
</feature>
<feature type="transmembrane region" description="Helical" evidence="2">
    <location>
        <begin position="44"/>
        <end position="62"/>
    </location>
</feature>
<keyword evidence="2" id="KW-1133">Transmembrane helix</keyword>
<comment type="caution">
    <text evidence="3">The sequence shown here is derived from an EMBL/GenBank/DDBJ whole genome shotgun (WGS) entry which is preliminary data.</text>
</comment>
<feature type="region of interest" description="Disordered" evidence="1">
    <location>
        <begin position="266"/>
        <end position="315"/>
    </location>
</feature>
<dbReference type="Proteomes" id="UP001498398">
    <property type="component" value="Unassembled WGS sequence"/>
</dbReference>
<keyword evidence="2" id="KW-0812">Transmembrane</keyword>
<feature type="transmembrane region" description="Helical" evidence="2">
    <location>
        <begin position="236"/>
        <end position="256"/>
    </location>
</feature>
<sequence>MSGNVAPDTAALFAIAFEWGLYGLSIWMFIGTMKELLTGISRNWKMAFVALLFFAFSTAHAITDLIRMKIGFIDKRENPGPVLYFSDATDVLFLIRSSFYLAQTLLADAVVVYRCHTVWRPISQWIVLFPLCLWTTLVATSLGALYNLGVASQHGGGVEIFAFAKWVNAFFALSLATNLIGTGLLAFRIWRVNQTTTEFRETGFMIPVFRVVVDAGLLYTVTLTVTLVVFEAKSNAQTIILDILMPIISISFYMLILRVATLAKRGPPKSTDISLQPTTTFSSRSGNWSAQGSSRHHEEDWVSVHSAQKGSSSVV</sequence>
<feature type="transmembrane region" description="Helical" evidence="2">
    <location>
        <begin position="12"/>
        <end position="32"/>
    </location>
</feature>
<feature type="transmembrane region" description="Helical" evidence="2">
    <location>
        <begin position="125"/>
        <end position="146"/>
    </location>
</feature>
<evidence type="ECO:0000313" key="3">
    <source>
        <dbReference type="EMBL" id="KAK7438191.1"/>
    </source>
</evidence>
<proteinExistence type="predicted"/>
<dbReference type="EMBL" id="JBANRG010000080">
    <property type="protein sequence ID" value="KAK7438191.1"/>
    <property type="molecule type" value="Genomic_DNA"/>
</dbReference>
<evidence type="ECO:0000256" key="1">
    <source>
        <dbReference type="SAM" id="MobiDB-lite"/>
    </source>
</evidence>
<feature type="transmembrane region" description="Helical" evidence="2">
    <location>
        <begin position="208"/>
        <end position="230"/>
    </location>
</feature>
<feature type="transmembrane region" description="Helical" evidence="2">
    <location>
        <begin position="91"/>
        <end position="113"/>
    </location>
</feature>
<feature type="compositionally biased region" description="Polar residues" evidence="1">
    <location>
        <begin position="271"/>
        <end position="293"/>
    </location>
</feature>
<feature type="transmembrane region" description="Helical" evidence="2">
    <location>
        <begin position="166"/>
        <end position="187"/>
    </location>
</feature>
<evidence type="ECO:0000313" key="4">
    <source>
        <dbReference type="Proteomes" id="UP001498398"/>
    </source>
</evidence>
<organism evidence="3 4">
    <name type="scientific">Marasmiellus scandens</name>
    <dbReference type="NCBI Taxonomy" id="2682957"/>
    <lineage>
        <taxon>Eukaryota</taxon>
        <taxon>Fungi</taxon>
        <taxon>Dikarya</taxon>
        <taxon>Basidiomycota</taxon>
        <taxon>Agaricomycotina</taxon>
        <taxon>Agaricomycetes</taxon>
        <taxon>Agaricomycetidae</taxon>
        <taxon>Agaricales</taxon>
        <taxon>Marasmiineae</taxon>
        <taxon>Omphalotaceae</taxon>
        <taxon>Marasmiellus</taxon>
    </lineage>
</organism>
<protein>
    <submittedName>
        <fullName evidence="3">Uncharacterized protein</fullName>
    </submittedName>
</protein>
<gene>
    <name evidence="3" type="ORF">VKT23_018122</name>
</gene>
<name>A0ABR1ITD8_9AGAR</name>
<accession>A0ABR1ITD8</accession>
<evidence type="ECO:0000256" key="2">
    <source>
        <dbReference type="SAM" id="Phobius"/>
    </source>
</evidence>
<keyword evidence="4" id="KW-1185">Reference proteome</keyword>